<evidence type="ECO:0000313" key="4">
    <source>
        <dbReference type="Proteomes" id="UP000198520"/>
    </source>
</evidence>
<proteinExistence type="predicted"/>
<dbReference type="Pfam" id="PF00497">
    <property type="entry name" value="SBP_bac_3"/>
    <property type="match status" value="1"/>
</dbReference>
<reference evidence="4" key="1">
    <citation type="submission" date="2016-10" db="EMBL/GenBank/DDBJ databases">
        <authorList>
            <person name="Varghese N."/>
            <person name="Submissions S."/>
        </authorList>
    </citation>
    <scope>NUCLEOTIDE SEQUENCE [LARGE SCALE GENOMIC DNA]</scope>
    <source>
        <strain evidence="4">DSM 19083</strain>
    </source>
</reference>
<feature type="domain" description="Solute-binding protein family 3/N-terminal" evidence="2">
    <location>
        <begin position="46"/>
        <end position="133"/>
    </location>
</feature>
<gene>
    <name evidence="3" type="ORF">SAMN04488035_1508</name>
</gene>
<feature type="signal peptide" evidence="1">
    <location>
        <begin position="1"/>
        <end position="32"/>
    </location>
</feature>
<keyword evidence="1" id="KW-0732">Signal</keyword>
<organism evidence="3 4">
    <name type="scientific">Flavimobilis marinus</name>
    <dbReference type="NCBI Taxonomy" id="285351"/>
    <lineage>
        <taxon>Bacteria</taxon>
        <taxon>Bacillati</taxon>
        <taxon>Actinomycetota</taxon>
        <taxon>Actinomycetes</taxon>
        <taxon>Micrococcales</taxon>
        <taxon>Jonesiaceae</taxon>
        <taxon>Flavimobilis</taxon>
    </lineage>
</organism>
<evidence type="ECO:0000256" key="1">
    <source>
        <dbReference type="SAM" id="SignalP"/>
    </source>
</evidence>
<accession>A0A1I2FUR1</accession>
<dbReference type="SUPFAM" id="SSF53850">
    <property type="entry name" value="Periplasmic binding protein-like II"/>
    <property type="match status" value="1"/>
</dbReference>
<keyword evidence="4" id="KW-1185">Reference proteome</keyword>
<name>A0A1I2FUR1_9MICO</name>
<dbReference type="AlphaFoldDB" id="A0A1I2FUR1"/>
<dbReference type="EMBL" id="FONZ01000002">
    <property type="protein sequence ID" value="SFF08507.1"/>
    <property type="molecule type" value="Genomic_DNA"/>
</dbReference>
<evidence type="ECO:0000313" key="3">
    <source>
        <dbReference type="EMBL" id="SFF08507.1"/>
    </source>
</evidence>
<evidence type="ECO:0000259" key="2">
    <source>
        <dbReference type="Pfam" id="PF00497"/>
    </source>
</evidence>
<dbReference type="RefSeq" id="WP_229828519.1">
    <property type="nucleotide sequence ID" value="NZ_BNAN01000002.1"/>
</dbReference>
<feature type="chain" id="PRO_5011635424" evidence="1">
    <location>
        <begin position="33"/>
        <end position="169"/>
    </location>
</feature>
<dbReference type="Gene3D" id="3.40.190.10">
    <property type="entry name" value="Periplasmic binding protein-like II"/>
    <property type="match status" value="1"/>
</dbReference>
<dbReference type="STRING" id="285351.SAMN04488035_1508"/>
<protein>
    <submittedName>
        <fullName evidence="3">Extracellular solute-binding protein, family 3</fullName>
    </submittedName>
</protein>
<sequence length="169" mass="17821">MTATTMCRSTRARALTVAFTVALTGCSGGFPADPDGTLEQVRGGELRVGVSPAPPWTVLPPPDTPDAEPSGSEVDLVTAFAEHLGADVTWVVGGEEDLIGQLERSELDLVVGGLTAQSPWQGKAALTYPYGTTTGPEGKPEKRVMAAPLGENAFLVELERFLLARKDDR</sequence>
<dbReference type="Proteomes" id="UP000198520">
    <property type="component" value="Unassembled WGS sequence"/>
</dbReference>
<dbReference type="InterPro" id="IPR001638">
    <property type="entry name" value="Solute-binding_3/MltF_N"/>
</dbReference>